<dbReference type="CDD" id="cd02440">
    <property type="entry name" value="AdoMet_MTases"/>
    <property type="match status" value="1"/>
</dbReference>
<dbReference type="Gene3D" id="3.40.50.150">
    <property type="entry name" value="Vaccinia Virus protein VP39"/>
    <property type="match status" value="1"/>
</dbReference>
<dbReference type="EMBL" id="JAUOTP010000004">
    <property type="protein sequence ID" value="MDO6414802.1"/>
    <property type="molecule type" value="Genomic_DNA"/>
</dbReference>
<protein>
    <recommendedName>
        <fullName evidence="2">Protein-L-isoaspartate O-methyltransferase</fullName>
    </recommendedName>
    <alternativeName>
        <fullName evidence="3">Protein L-isoaspartyl methyltransferase</fullName>
    </alternativeName>
</protein>
<organism evidence="4 5">
    <name type="scientific">Sphingomonas natans</name>
    <dbReference type="NCBI Taxonomy" id="3063330"/>
    <lineage>
        <taxon>Bacteria</taxon>
        <taxon>Pseudomonadati</taxon>
        <taxon>Pseudomonadota</taxon>
        <taxon>Alphaproteobacteria</taxon>
        <taxon>Sphingomonadales</taxon>
        <taxon>Sphingomonadaceae</taxon>
        <taxon>Sphingomonas</taxon>
    </lineage>
</organism>
<proteinExistence type="inferred from homology"/>
<dbReference type="Pfam" id="PF01135">
    <property type="entry name" value="PCMT"/>
    <property type="match status" value="1"/>
</dbReference>
<keyword evidence="5" id="KW-1185">Reference proteome</keyword>
<dbReference type="Proteomes" id="UP001169764">
    <property type="component" value="Unassembled WGS sequence"/>
</dbReference>
<dbReference type="PANTHER" id="PTHR11579:SF18">
    <property type="entry name" value="PROTEIN-L-ISOASPARTATE O-METHYLTRANSFERASE"/>
    <property type="match status" value="1"/>
</dbReference>
<comment type="similarity">
    <text evidence="1">Belongs to the methyltransferase superfamily. L-isoaspartyl/D-aspartyl protein methyltransferase family.</text>
</comment>
<evidence type="ECO:0000256" key="2">
    <source>
        <dbReference type="ARBA" id="ARBA00013346"/>
    </source>
</evidence>
<name>A0ABT8Y8Z4_9SPHN</name>
<gene>
    <name evidence="4" type="ORF">Q4F19_10465</name>
</gene>
<evidence type="ECO:0000256" key="3">
    <source>
        <dbReference type="ARBA" id="ARBA00030757"/>
    </source>
</evidence>
<accession>A0ABT8Y8Z4</accession>
<dbReference type="SUPFAM" id="SSF53335">
    <property type="entry name" value="S-adenosyl-L-methionine-dependent methyltransferases"/>
    <property type="match status" value="1"/>
</dbReference>
<reference evidence="4" key="1">
    <citation type="submission" date="2023-07" db="EMBL/GenBank/DDBJ databases">
        <authorList>
            <person name="Kim M."/>
        </authorList>
    </citation>
    <scope>NUCLEOTIDE SEQUENCE</scope>
    <source>
        <strain evidence="4">BIUV-7</strain>
    </source>
</reference>
<evidence type="ECO:0000256" key="1">
    <source>
        <dbReference type="ARBA" id="ARBA00005369"/>
    </source>
</evidence>
<dbReference type="InterPro" id="IPR029063">
    <property type="entry name" value="SAM-dependent_MTases_sf"/>
</dbReference>
<dbReference type="InterPro" id="IPR000682">
    <property type="entry name" value="PCMT"/>
</dbReference>
<sequence length="203" mass="20932">MVASQLRTTAVNDPRVVEAMGAVPREGFVPAERASLAYLDIAQPLGEGRALPAPMVLGRLLTEARVRPQDRVLVIGAGSGYAAAVLTYLAAHVVALEEDAGLAAIGAAALPATVETVTGPLAAGWSASAPYDFILFDGAIERVPQAIVDQLAEGGRIGAALVERGVTRLAIGRRVAGSFGLTTFVEAESPILPGFSAPDAFRF</sequence>
<dbReference type="RefSeq" id="WP_303542789.1">
    <property type="nucleotide sequence ID" value="NZ_JAUOTP010000004.1"/>
</dbReference>
<comment type="caution">
    <text evidence="4">The sequence shown here is derived from an EMBL/GenBank/DDBJ whole genome shotgun (WGS) entry which is preliminary data.</text>
</comment>
<evidence type="ECO:0000313" key="5">
    <source>
        <dbReference type="Proteomes" id="UP001169764"/>
    </source>
</evidence>
<dbReference type="PANTHER" id="PTHR11579">
    <property type="entry name" value="PROTEIN-L-ISOASPARTATE O-METHYLTRANSFERASE"/>
    <property type="match status" value="1"/>
</dbReference>
<evidence type="ECO:0000313" key="4">
    <source>
        <dbReference type="EMBL" id="MDO6414802.1"/>
    </source>
</evidence>